<evidence type="ECO:0000256" key="1">
    <source>
        <dbReference type="SAM" id="MobiDB-lite"/>
    </source>
</evidence>
<accession>A0A845RES8</accession>
<feature type="region of interest" description="Disordered" evidence="1">
    <location>
        <begin position="93"/>
        <end position="112"/>
    </location>
</feature>
<evidence type="ECO:0000313" key="3">
    <source>
        <dbReference type="Proteomes" id="UP000446348"/>
    </source>
</evidence>
<feature type="compositionally biased region" description="Basic and acidic residues" evidence="1">
    <location>
        <begin position="1"/>
        <end position="11"/>
    </location>
</feature>
<dbReference type="Proteomes" id="UP000446348">
    <property type="component" value="Unassembled WGS sequence"/>
</dbReference>
<evidence type="ECO:0000313" key="2">
    <source>
        <dbReference type="EMBL" id="NBI78510.1"/>
    </source>
</evidence>
<dbReference type="EMBL" id="QXWZ01000008">
    <property type="protein sequence ID" value="NBI78510.1"/>
    <property type="molecule type" value="Genomic_DNA"/>
</dbReference>
<protein>
    <submittedName>
        <fullName evidence="2">Uncharacterized protein</fullName>
    </submittedName>
</protein>
<dbReference type="AlphaFoldDB" id="A0A845RES8"/>
<name>A0A845RES8_9FIRM</name>
<comment type="caution">
    <text evidence="2">The sequence shown here is derived from an EMBL/GenBank/DDBJ whole genome shotgun (WGS) entry which is preliminary data.</text>
</comment>
<proteinExistence type="predicted"/>
<organism evidence="2 3">
    <name type="scientific">Anaerotruncus colihominis</name>
    <dbReference type="NCBI Taxonomy" id="169435"/>
    <lineage>
        <taxon>Bacteria</taxon>
        <taxon>Bacillati</taxon>
        <taxon>Bacillota</taxon>
        <taxon>Clostridia</taxon>
        <taxon>Eubacteriales</taxon>
        <taxon>Oscillospiraceae</taxon>
        <taxon>Anaerotruncus</taxon>
    </lineage>
</organism>
<gene>
    <name evidence="2" type="ORF">D3Z39_06455</name>
</gene>
<reference evidence="2 3" key="1">
    <citation type="submission" date="2018-08" db="EMBL/GenBank/DDBJ databases">
        <title>Murine metabolic-syndrome-specific gut microbial biobank.</title>
        <authorList>
            <person name="Liu C."/>
        </authorList>
    </citation>
    <scope>NUCLEOTIDE SEQUENCE [LARGE SCALE GENOMIC DNA]</scope>
    <source>
        <strain evidence="2 3">X69</strain>
    </source>
</reference>
<sequence>MKRRNDYKIRAFELGQEGEVNETPQQVPLGTEKKAPFRRIPHSPVSRPAWRVEAVEELPKKKRTRRGRPPLPIEPQKSKQRGPSPLEQLRKKFARKPKPPEVPPLDSGSTTIPDILAPASVDLRHRDYIVADGVYHAYLYVTGYGYTTTVGNGWLNPLVDAGEGIHVSFIIQRQPKDKILPKVEKTTMINRSRMRDEGDTRQDFEELDSAISAGLWMKEEINRNGEEFYFMHTLIEVTAA</sequence>
<dbReference type="RefSeq" id="WP_160209360.1">
    <property type="nucleotide sequence ID" value="NZ_QXWZ01000008.1"/>
</dbReference>
<feature type="region of interest" description="Disordered" evidence="1">
    <location>
        <begin position="1"/>
        <end position="86"/>
    </location>
</feature>